<evidence type="ECO:0000313" key="1">
    <source>
        <dbReference type="EMBL" id="GHI45021.1"/>
    </source>
</evidence>
<dbReference type="EMBL" id="BNDZ01000003">
    <property type="protein sequence ID" value="GHI45021.1"/>
    <property type="molecule type" value="Genomic_DNA"/>
</dbReference>
<proteinExistence type="predicted"/>
<evidence type="ECO:0000313" key="2">
    <source>
        <dbReference type="Proteomes" id="UP001051844"/>
    </source>
</evidence>
<protein>
    <submittedName>
        <fullName evidence="1">Uncharacterized protein</fullName>
    </submittedName>
</protein>
<name>A0AA37FAR2_9ACTN</name>
<dbReference type="AlphaFoldDB" id="A0AA37FAR2"/>
<sequence length="88" mass="8713">MTFLFCETSAGAACAEVAGSMTSAVAVSAPATSAETLLRYRARGRGPPPGRGGRRDVVSMSALLSCRGAGVDARRLVRAVGGGAGGAE</sequence>
<dbReference type="Proteomes" id="UP001051844">
    <property type="component" value="Unassembled WGS sequence"/>
</dbReference>
<gene>
    <name evidence="1" type="ORF">ScoT_11950</name>
</gene>
<comment type="caution">
    <text evidence="1">The sequence shown here is derived from an EMBL/GenBank/DDBJ whole genome shotgun (WGS) entry which is preliminary data.</text>
</comment>
<accession>A0AA37FAR2</accession>
<organism evidence="1 2">
    <name type="scientific">Streptomyces albidoflavus</name>
    <dbReference type="NCBI Taxonomy" id="1886"/>
    <lineage>
        <taxon>Bacteria</taxon>
        <taxon>Bacillati</taxon>
        <taxon>Actinomycetota</taxon>
        <taxon>Actinomycetes</taxon>
        <taxon>Kitasatosporales</taxon>
        <taxon>Streptomycetaceae</taxon>
        <taxon>Streptomyces</taxon>
        <taxon>Streptomyces albidoflavus group</taxon>
    </lineage>
</organism>
<reference evidence="1" key="1">
    <citation type="submission" date="2022-09" db="EMBL/GenBank/DDBJ databases">
        <title>Whole genome shotgun sequence of Streptomyces albidoflavus NBRC 12854.</title>
        <authorList>
            <person name="Komaki H."/>
            <person name="Tamura T."/>
        </authorList>
    </citation>
    <scope>NUCLEOTIDE SEQUENCE</scope>
    <source>
        <strain evidence="1">NBRC 12854</strain>
    </source>
</reference>